<dbReference type="PANTHER" id="PTHR43792:SF1">
    <property type="entry name" value="N-ACETYLTRANSFERASE DOMAIN-CONTAINING PROTEIN"/>
    <property type="match status" value="1"/>
</dbReference>
<protein>
    <submittedName>
        <fullName evidence="2">RimJ/RimL family protein N-acetyltransferase</fullName>
    </submittedName>
</protein>
<dbReference type="EMBL" id="JACJIA010000002">
    <property type="protein sequence ID" value="MBA8949831.1"/>
    <property type="molecule type" value="Genomic_DNA"/>
</dbReference>
<dbReference type="RefSeq" id="WP_220509118.1">
    <property type="nucleotide sequence ID" value="NZ_BAAALP010000123.1"/>
</dbReference>
<dbReference type="PANTHER" id="PTHR43792">
    <property type="entry name" value="GNAT FAMILY, PUTATIVE (AFU_ORTHOLOGUE AFUA_3G00765)-RELATED-RELATED"/>
    <property type="match status" value="1"/>
</dbReference>
<dbReference type="SUPFAM" id="SSF55729">
    <property type="entry name" value="Acyl-CoA N-acyltransferases (Nat)"/>
    <property type="match status" value="1"/>
</dbReference>
<dbReference type="GO" id="GO:0016747">
    <property type="term" value="F:acyltransferase activity, transferring groups other than amino-acyl groups"/>
    <property type="evidence" value="ECO:0007669"/>
    <property type="project" value="InterPro"/>
</dbReference>
<gene>
    <name evidence="2" type="ORF">HNR61_001444</name>
</gene>
<accession>A0A7W3LKI9</accession>
<evidence type="ECO:0000313" key="2">
    <source>
        <dbReference type="EMBL" id="MBA8949831.1"/>
    </source>
</evidence>
<dbReference type="InterPro" id="IPR016181">
    <property type="entry name" value="Acyl_CoA_acyltransferase"/>
</dbReference>
<proteinExistence type="predicted"/>
<dbReference type="Pfam" id="PF13302">
    <property type="entry name" value="Acetyltransf_3"/>
    <property type="match status" value="1"/>
</dbReference>
<sequence length="165" mass="18226">MEILETERLVLRPFTGDDFADYAAMLADPEVGRFLGGTLSAEDAWRNLAMVIGHRVIRGYSMWALVEKDGGRFVGRAGPWRPHGWPGLEVGWALARSAWGRGYATEAARAAVDYCFDVLGAEEVVSLIRPDNVASLRVAERIGHRHLRDAELMGTPCLVYGQVRA</sequence>
<evidence type="ECO:0000259" key="1">
    <source>
        <dbReference type="PROSITE" id="PS51186"/>
    </source>
</evidence>
<name>A0A7W3LKI9_ACTNM</name>
<dbReference type="Gene3D" id="3.40.630.30">
    <property type="match status" value="1"/>
</dbReference>
<dbReference type="InterPro" id="IPR051531">
    <property type="entry name" value="N-acetyltransferase"/>
</dbReference>
<comment type="caution">
    <text evidence="2">The sequence shown here is derived from an EMBL/GenBank/DDBJ whole genome shotgun (WGS) entry which is preliminary data.</text>
</comment>
<evidence type="ECO:0000313" key="3">
    <source>
        <dbReference type="Proteomes" id="UP000572680"/>
    </source>
</evidence>
<dbReference type="PROSITE" id="PS51186">
    <property type="entry name" value="GNAT"/>
    <property type="match status" value="1"/>
</dbReference>
<keyword evidence="3" id="KW-1185">Reference proteome</keyword>
<organism evidence="2 3">
    <name type="scientific">Actinomadura namibiensis</name>
    <dbReference type="NCBI Taxonomy" id="182080"/>
    <lineage>
        <taxon>Bacteria</taxon>
        <taxon>Bacillati</taxon>
        <taxon>Actinomycetota</taxon>
        <taxon>Actinomycetes</taxon>
        <taxon>Streptosporangiales</taxon>
        <taxon>Thermomonosporaceae</taxon>
        <taxon>Actinomadura</taxon>
    </lineage>
</organism>
<dbReference type="InterPro" id="IPR000182">
    <property type="entry name" value="GNAT_dom"/>
</dbReference>
<dbReference type="Proteomes" id="UP000572680">
    <property type="component" value="Unassembled WGS sequence"/>
</dbReference>
<feature type="domain" description="N-acetyltransferase" evidence="1">
    <location>
        <begin position="9"/>
        <end position="158"/>
    </location>
</feature>
<keyword evidence="2" id="KW-0808">Transferase</keyword>
<dbReference type="AlphaFoldDB" id="A0A7W3LKI9"/>
<reference evidence="2 3" key="1">
    <citation type="submission" date="2020-08" db="EMBL/GenBank/DDBJ databases">
        <title>Genomic Encyclopedia of Type Strains, Phase IV (KMG-IV): sequencing the most valuable type-strain genomes for metagenomic binning, comparative biology and taxonomic classification.</title>
        <authorList>
            <person name="Goeker M."/>
        </authorList>
    </citation>
    <scope>NUCLEOTIDE SEQUENCE [LARGE SCALE GENOMIC DNA]</scope>
    <source>
        <strain evidence="2 3">DSM 44197</strain>
    </source>
</reference>